<protein>
    <submittedName>
        <fullName evidence="2">Uncharacterized protein</fullName>
    </submittedName>
</protein>
<feature type="compositionally biased region" description="Basic and acidic residues" evidence="1">
    <location>
        <begin position="146"/>
        <end position="156"/>
    </location>
</feature>
<evidence type="ECO:0000256" key="1">
    <source>
        <dbReference type="SAM" id="MobiDB-lite"/>
    </source>
</evidence>
<feature type="compositionally biased region" description="Basic and acidic residues" evidence="1">
    <location>
        <begin position="1"/>
        <end position="10"/>
    </location>
</feature>
<reference evidence="2" key="1">
    <citation type="submission" date="2022-11" db="EMBL/GenBank/DDBJ databases">
        <title>Chromosomal genome sequence assembly and mating type (MAT) locus characterization of the leprose asexual lichenized fungus Lepraria neglecta (Nyl.) Erichsen.</title>
        <authorList>
            <person name="Allen J.L."/>
            <person name="Pfeffer B."/>
        </authorList>
    </citation>
    <scope>NUCLEOTIDE SEQUENCE</scope>
    <source>
        <strain evidence="2">Allen 5258</strain>
    </source>
</reference>
<organism evidence="2 3">
    <name type="scientific">Lepraria neglecta</name>
    <dbReference type="NCBI Taxonomy" id="209136"/>
    <lineage>
        <taxon>Eukaryota</taxon>
        <taxon>Fungi</taxon>
        <taxon>Dikarya</taxon>
        <taxon>Ascomycota</taxon>
        <taxon>Pezizomycotina</taxon>
        <taxon>Lecanoromycetes</taxon>
        <taxon>OSLEUM clade</taxon>
        <taxon>Lecanoromycetidae</taxon>
        <taxon>Lecanorales</taxon>
        <taxon>Lecanorineae</taxon>
        <taxon>Stereocaulaceae</taxon>
        <taxon>Lepraria</taxon>
    </lineage>
</organism>
<accession>A0AAD9ZAV2</accession>
<feature type="compositionally biased region" description="Polar residues" evidence="1">
    <location>
        <begin position="35"/>
        <end position="49"/>
    </location>
</feature>
<dbReference type="Proteomes" id="UP001276659">
    <property type="component" value="Unassembled WGS sequence"/>
</dbReference>
<sequence length="351" mass="39445">MPPTRRDMKNKSFRQSGLQPPQHRGAWVPGKVRTDNNTCNKLRSYSPSESAVDDHGLGIKLMSMDDTVSQGVTEEEPSSHDRGSVGSGKAEDDFESQALEDTNDGVENSGEDAMGAEDKSTFTEEGNPDGLTSKQAEDVQNAMSDTRNEEKSIPLPEIRKEPLKLAKQEAGGVYRVAPDRGGDPLHRKAPLKDQLDVDLSRANRPALLKLFEAAYQPSSQGNIRVMMYDGKIVTDSKESPIKDFAVLPRIISIYVEGGRIEFWFRMDPRITGWDIAARIPVKTVDGKLTPYYSERDMRERARRFRNDAGLISWRRSGRLQATVDFMDELRTTEQRNSKHAIDRDLTSEEKE</sequence>
<comment type="caution">
    <text evidence="2">The sequence shown here is derived from an EMBL/GenBank/DDBJ whole genome shotgun (WGS) entry which is preliminary data.</text>
</comment>
<evidence type="ECO:0000313" key="2">
    <source>
        <dbReference type="EMBL" id="KAK3172912.1"/>
    </source>
</evidence>
<dbReference type="AlphaFoldDB" id="A0AAD9ZAV2"/>
<gene>
    <name evidence="2" type="ORF">OEA41_006238</name>
</gene>
<evidence type="ECO:0000313" key="3">
    <source>
        <dbReference type="Proteomes" id="UP001276659"/>
    </source>
</evidence>
<name>A0AAD9ZAV2_9LECA</name>
<keyword evidence="3" id="KW-1185">Reference proteome</keyword>
<proteinExistence type="predicted"/>
<dbReference type="EMBL" id="JASNWA010000007">
    <property type="protein sequence ID" value="KAK3172912.1"/>
    <property type="molecule type" value="Genomic_DNA"/>
</dbReference>
<feature type="region of interest" description="Disordered" evidence="1">
    <location>
        <begin position="1"/>
        <end position="156"/>
    </location>
</feature>